<evidence type="ECO:0000259" key="4">
    <source>
        <dbReference type="PROSITE" id="PS50949"/>
    </source>
</evidence>
<sequence>MKFEQVSVPRLYRLIADRISAQITSGAFAPGTRLPAERDLAEQFDVARSTIREALIALEIGGIVEIRVGSGVYVKVESSQTGAAEPDVGQAAQAVPTAIGPYELIEARLLVEPEVAALAAQNATPDEREAIAAAHRVMEGHSHVNGDAMSDGAAHRAFHEAIAAGCSNMALAALVTQLWDMSEHSELSQRFSQHYVNDRVWAMACDEHDRILSAILAKDAVKARHAMMVHLLGIQARLSDELQNGPANLA</sequence>
<keyword evidence="1" id="KW-0805">Transcription regulation</keyword>
<keyword evidence="2" id="KW-0238">DNA-binding</keyword>
<evidence type="ECO:0000256" key="1">
    <source>
        <dbReference type="ARBA" id="ARBA00023015"/>
    </source>
</evidence>
<keyword evidence="6" id="KW-1185">Reference proteome</keyword>
<evidence type="ECO:0000256" key="2">
    <source>
        <dbReference type="ARBA" id="ARBA00023125"/>
    </source>
</evidence>
<dbReference type="InterPro" id="IPR036390">
    <property type="entry name" value="WH_DNA-bd_sf"/>
</dbReference>
<dbReference type="AlphaFoldDB" id="A0A261VCW7"/>
<dbReference type="SMART" id="SM00345">
    <property type="entry name" value="HTH_GNTR"/>
    <property type="match status" value="1"/>
</dbReference>
<dbReference type="InterPro" id="IPR008920">
    <property type="entry name" value="TF_FadR/GntR_C"/>
</dbReference>
<evidence type="ECO:0000256" key="3">
    <source>
        <dbReference type="ARBA" id="ARBA00023163"/>
    </source>
</evidence>
<proteinExistence type="predicted"/>
<reference evidence="6" key="1">
    <citation type="submission" date="2017-05" db="EMBL/GenBank/DDBJ databases">
        <title>Complete and WGS of Bordetella genogroups.</title>
        <authorList>
            <person name="Spilker T."/>
            <person name="Lipuma J."/>
        </authorList>
    </citation>
    <scope>NUCLEOTIDE SEQUENCE [LARGE SCALE GENOMIC DNA]</scope>
    <source>
        <strain evidence="6">AU6712</strain>
    </source>
</reference>
<dbReference type="EMBL" id="NEVU01000003">
    <property type="protein sequence ID" value="OZI71611.1"/>
    <property type="molecule type" value="Genomic_DNA"/>
</dbReference>
<accession>A0A261VCW7</accession>
<dbReference type="Pfam" id="PF00392">
    <property type="entry name" value="GntR"/>
    <property type="match status" value="1"/>
</dbReference>
<comment type="caution">
    <text evidence="5">The sequence shown here is derived from an EMBL/GenBank/DDBJ whole genome shotgun (WGS) entry which is preliminary data.</text>
</comment>
<dbReference type="SUPFAM" id="SSF46785">
    <property type="entry name" value="Winged helix' DNA-binding domain"/>
    <property type="match status" value="1"/>
</dbReference>
<dbReference type="PROSITE" id="PS50949">
    <property type="entry name" value="HTH_GNTR"/>
    <property type="match status" value="1"/>
</dbReference>
<dbReference type="InterPro" id="IPR011711">
    <property type="entry name" value="GntR_C"/>
</dbReference>
<name>A0A261VCW7_9BORD</name>
<evidence type="ECO:0000313" key="6">
    <source>
        <dbReference type="Proteomes" id="UP000216429"/>
    </source>
</evidence>
<organism evidence="5 6">
    <name type="scientific">Bordetella genomosp. 12</name>
    <dbReference type="NCBI Taxonomy" id="463035"/>
    <lineage>
        <taxon>Bacteria</taxon>
        <taxon>Pseudomonadati</taxon>
        <taxon>Pseudomonadota</taxon>
        <taxon>Betaproteobacteria</taxon>
        <taxon>Burkholderiales</taxon>
        <taxon>Alcaligenaceae</taxon>
        <taxon>Bordetella</taxon>
    </lineage>
</organism>
<dbReference type="InterPro" id="IPR000524">
    <property type="entry name" value="Tscrpt_reg_HTH_GntR"/>
</dbReference>
<dbReference type="RefSeq" id="WP_094815476.1">
    <property type="nucleotide sequence ID" value="NZ_NEVU01000003.1"/>
</dbReference>
<dbReference type="SUPFAM" id="SSF48008">
    <property type="entry name" value="GntR ligand-binding domain-like"/>
    <property type="match status" value="1"/>
</dbReference>
<protein>
    <recommendedName>
        <fullName evidence="4">HTH gntR-type domain-containing protein</fullName>
    </recommendedName>
</protein>
<feature type="domain" description="HTH gntR-type" evidence="4">
    <location>
        <begin position="9"/>
        <end position="77"/>
    </location>
</feature>
<dbReference type="PANTHER" id="PTHR43537">
    <property type="entry name" value="TRANSCRIPTIONAL REGULATOR, GNTR FAMILY"/>
    <property type="match status" value="1"/>
</dbReference>
<dbReference type="SMART" id="SM00895">
    <property type="entry name" value="FCD"/>
    <property type="match status" value="1"/>
</dbReference>
<evidence type="ECO:0000313" key="5">
    <source>
        <dbReference type="EMBL" id="OZI71611.1"/>
    </source>
</evidence>
<dbReference type="OrthoDB" id="5296437at2"/>
<dbReference type="PRINTS" id="PR00035">
    <property type="entry name" value="HTHGNTR"/>
</dbReference>
<dbReference type="Gene3D" id="1.10.10.10">
    <property type="entry name" value="Winged helix-like DNA-binding domain superfamily/Winged helix DNA-binding domain"/>
    <property type="match status" value="1"/>
</dbReference>
<dbReference type="Pfam" id="PF07729">
    <property type="entry name" value="FCD"/>
    <property type="match status" value="1"/>
</dbReference>
<dbReference type="CDD" id="cd07377">
    <property type="entry name" value="WHTH_GntR"/>
    <property type="match status" value="1"/>
</dbReference>
<dbReference type="GO" id="GO:0003677">
    <property type="term" value="F:DNA binding"/>
    <property type="evidence" value="ECO:0007669"/>
    <property type="project" value="UniProtKB-KW"/>
</dbReference>
<dbReference type="GO" id="GO:0003700">
    <property type="term" value="F:DNA-binding transcription factor activity"/>
    <property type="evidence" value="ECO:0007669"/>
    <property type="project" value="InterPro"/>
</dbReference>
<dbReference type="Gene3D" id="1.20.120.530">
    <property type="entry name" value="GntR ligand-binding domain-like"/>
    <property type="match status" value="1"/>
</dbReference>
<dbReference type="InterPro" id="IPR036388">
    <property type="entry name" value="WH-like_DNA-bd_sf"/>
</dbReference>
<dbReference type="PANTHER" id="PTHR43537:SF5">
    <property type="entry name" value="UXU OPERON TRANSCRIPTIONAL REGULATOR"/>
    <property type="match status" value="1"/>
</dbReference>
<dbReference type="Proteomes" id="UP000216429">
    <property type="component" value="Unassembled WGS sequence"/>
</dbReference>
<gene>
    <name evidence="5" type="ORF">CAL22_17540</name>
</gene>
<keyword evidence="3" id="KW-0804">Transcription</keyword>